<comment type="caution">
    <text evidence="2">The sequence shown here is derived from an EMBL/GenBank/DDBJ whole genome shotgun (WGS) entry which is preliminary data.</text>
</comment>
<evidence type="ECO:0000313" key="3">
    <source>
        <dbReference type="Proteomes" id="UP000033769"/>
    </source>
</evidence>
<dbReference type="InterPro" id="IPR016151">
    <property type="entry name" value="DNA_mismatch_repair_MutS_N"/>
</dbReference>
<dbReference type="InterPro" id="IPR007695">
    <property type="entry name" value="DNA_mismatch_repair_MutS-lik_N"/>
</dbReference>
<evidence type="ECO:0000259" key="1">
    <source>
        <dbReference type="Pfam" id="PF01624"/>
    </source>
</evidence>
<dbReference type="Pfam" id="PF01624">
    <property type="entry name" value="MutS_I"/>
    <property type="match status" value="1"/>
</dbReference>
<dbReference type="AlphaFoldDB" id="A0A0F3M946"/>
<organism evidence="2 3">
    <name type="scientific">Orientia tsutsugamushi str. Gilliam</name>
    <dbReference type="NCBI Taxonomy" id="1359184"/>
    <lineage>
        <taxon>Bacteria</taxon>
        <taxon>Pseudomonadati</taxon>
        <taxon>Pseudomonadota</taxon>
        <taxon>Alphaproteobacteria</taxon>
        <taxon>Rickettsiales</taxon>
        <taxon>Rickettsiaceae</taxon>
        <taxon>Rickettsieae</taxon>
        <taxon>Orientia</taxon>
    </lineage>
</organism>
<dbReference type="SUPFAM" id="SSF55271">
    <property type="entry name" value="DNA repair protein MutS, domain I"/>
    <property type="match status" value="1"/>
</dbReference>
<protein>
    <submittedName>
        <fullName evidence="2">MutS domain I family protein</fullName>
    </submittedName>
</protein>
<reference evidence="2 3" key="1">
    <citation type="submission" date="2015-02" db="EMBL/GenBank/DDBJ databases">
        <title>Genome Sequencing of Rickettsiales.</title>
        <authorList>
            <person name="Daugherty S.C."/>
            <person name="Su Q."/>
            <person name="Abolude K."/>
            <person name="Beier-Sexton M."/>
            <person name="Carlyon J.A."/>
            <person name="Carter R."/>
            <person name="Day N.P."/>
            <person name="Dumler S.J."/>
            <person name="Dyachenko V."/>
            <person name="Godinez A."/>
            <person name="Kurtti T.J."/>
            <person name="Lichay M."/>
            <person name="Mullins K.E."/>
            <person name="Ott S."/>
            <person name="Pappas-Brown V."/>
            <person name="Paris D.H."/>
            <person name="Patel P."/>
            <person name="Richards A.L."/>
            <person name="Sadzewicz L."/>
            <person name="Sears K."/>
            <person name="Seidman D."/>
            <person name="Sengamalay N."/>
            <person name="Stenos J."/>
            <person name="Tallon L.J."/>
            <person name="Vincent G."/>
            <person name="Fraser C.M."/>
            <person name="Munderloh U."/>
            <person name="Dunning-Hotopp J.C."/>
        </authorList>
    </citation>
    <scope>NUCLEOTIDE SEQUENCE [LARGE SCALE GENOMIC DNA]</scope>
    <source>
        <strain evidence="2 3">Gilliam</strain>
    </source>
</reference>
<gene>
    <name evidence="2" type="ORF">OTSGILL_2539</name>
</gene>
<accession>A0A0F3M946</accession>
<sequence length="85" mass="9707">MLYSLISRRRLLELFFDDAIVVSKLLGLVLAKKGKHAGQDLPMCGIPYHALESYLPRLVEQEHKVALCEQLESPEEAKKEMDIKL</sequence>
<evidence type="ECO:0000313" key="2">
    <source>
        <dbReference type="EMBL" id="KJV51104.1"/>
    </source>
</evidence>
<dbReference type="GO" id="GO:0030983">
    <property type="term" value="F:mismatched DNA binding"/>
    <property type="evidence" value="ECO:0007669"/>
    <property type="project" value="InterPro"/>
</dbReference>
<dbReference type="EMBL" id="LANO01000055">
    <property type="protein sequence ID" value="KJV51104.1"/>
    <property type="molecule type" value="Genomic_DNA"/>
</dbReference>
<feature type="domain" description="DNA mismatch repair protein MutS-like N-terminal" evidence="1">
    <location>
        <begin position="8"/>
        <end position="82"/>
    </location>
</feature>
<name>A0A0F3M946_ORITS</name>
<dbReference type="GO" id="GO:0006298">
    <property type="term" value="P:mismatch repair"/>
    <property type="evidence" value="ECO:0007669"/>
    <property type="project" value="InterPro"/>
</dbReference>
<dbReference type="Proteomes" id="UP000033769">
    <property type="component" value="Unassembled WGS sequence"/>
</dbReference>
<proteinExistence type="predicted"/>
<dbReference type="Gene3D" id="3.40.1170.10">
    <property type="entry name" value="DNA repair protein MutS, domain I"/>
    <property type="match status" value="1"/>
</dbReference>
<dbReference type="PATRIC" id="fig|1359184.3.peg.2456"/>
<dbReference type="GO" id="GO:0005524">
    <property type="term" value="F:ATP binding"/>
    <property type="evidence" value="ECO:0007669"/>
    <property type="project" value="InterPro"/>
</dbReference>